<name>A0A9P6EKK5_9AGAR</name>
<protein>
    <recommendedName>
        <fullName evidence="2">DUF6533 domain-containing protein</fullName>
    </recommendedName>
</protein>
<accession>A0A9P6EKK5</accession>
<dbReference type="OrthoDB" id="3242409at2759"/>
<keyword evidence="4" id="KW-1185">Reference proteome</keyword>
<dbReference type="EMBL" id="MU157835">
    <property type="protein sequence ID" value="KAF9531491.1"/>
    <property type="molecule type" value="Genomic_DNA"/>
</dbReference>
<keyword evidence="1" id="KW-1133">Transmembrane helix</keyword>
<sequence>MSMAAAIKAASTTRLQYNVQFASLTLLYYDFSLTWTREVKYFWRRKPSLSTLLYFFCRYALVANVLYTLAISKKLTAISCDAGYQICSTLSVFGRIGILAVWGARTYAIFDRNKIILALFTTLGLFVIILSAMHIPFVTCVPKKGTTPDLGIPPQLLAVMTTFYEVLAAVLTTVRSYRTLRLLRSSRSQTKSLTHIVMEQGLLYIGFVSVFSVGTIVLLNIQSIKGTFFERLLNALTIPHVHVYNSLRVLTIY</sequence>
<reference evidence="3" key="1">
    <citation type="submission" date="2020-11" db="EMBL/GenBank/DDBJ databases">
        <authorList>
            <consortium name="DOE Joint Genome Institute"/>
            <person name="Ahrendt S."/>
            <person name="Riley R."/>
            <person name="Andreopoulos W."/>
            <person name="Labutti K."/>
            <person name="Pangilinan J."/>
            <person name="Ruiz-Duenas F.J."/>
            <person name="Barrasa J.M."/>
            <person name="Sanchez-Garcia M."/>
            <person name="Camarero S."/>
            <person name="Miyauchi S."/>
            <person name="Serrano A."/>
            <person name="Linde D."/>
            <person name="Babiker R."/>
            <person name="Drula E."/>
            <person name="Ayuso-Fernandez I."/>
            <person name="Pacheco R."/>
            <person name="Padilla G."/>
            <person name="Ferreira P."/>
            <person name="Barriuso J."/>
            <person name="Kellner H."/>
            <person name="Castanera R."/>
            <person name="Alfaro M."/>
            <person name="Ramirez L."/>
            <person name="Pisabarro A.G."/>
            <person name="Kuo A."/>
            <person name="Tritt A."/>
            <person name="Lipzen A."/>
            <person name="He G."/>
            <person name="Yan M."/>
            <person name="Ng V."/>
            <person name="Cullen D."/>
            <person name="Martin F."/>
            <person name="Rosso M.-N."/>
            <person name="Henrissat B."/>
            <person name="Hibbett D."/>
            <person name="Martinez A.T."/>
            <person name="Grigoriev I.V."/>
        </authorList>
    </citation>
    <scope>NUCLEOTIDE SEQUENCE</scope>
    <source>
        <strain evidence="3">CBS 506.95</strain>
    </source>
</reference>
<evidence type="ECO:0000313" key="3">
    <source>
        <dbReference type="EMBL" id="KAF9531491.1"/>
    </source>
</evidence>
<dbReference type="Pfam" id="PF20151">
    <property type="entry name" value="DUF6533"/>
    <property type="match status" value="1"/>
</dbReference>
<feature type="transmembrane region" description="Helical" evidence="1">
    <location>
        <begin position="157"/>
        <end position="180"/>
    </location>
</feature>
<evidence type="ECO:0000256" key="1">
    <source>
        <dbReference type="SAM" id="Phobius"/>
    </source>
</evidence>
<feature type="transmembrane region" description="Helical" evidence="1">
    <location>
        <begin position="115"/>
        <end position="137"/>
    </location>
</feature>
<feature type="domain" description="DUF6533" evidence="2">
    <location>
        <begin position="19"/>
        <end position="60"/>
    </location>
</feature>
<evidence type="ECO:0000313" key="4">
    <source>
        <dbReference type="Proteomes" id="UP000807306"/>
    </source>
</evidence>
<dbReference type="Proteomes" id="UP000807306">
    <property type="component" value="Unassembled WGS sequence"/>
</dbReference>
<keyword evidence="1" id="KW-0472">Membrane</keyword>
<organism evidence="3 4">
    <name type="scientific">Crepidotus variabilis</name>
    <dbReference type="NCBI Taxonomy" id="179855"/>
    <lineage>
        <taxon>Eukaryota</taxon>
        <taxon>Fungi</taxon>
        <taxon>Dikarya</taxon>
        <taxon>Basidiomycota</taxon>
        <taxon>Agaricomycotina</taxon>
        <taxon>Agaricomycetes</taxon>
        <taxon>Agaricomycetidae</taxon>
        <taxon>Agaricales</taxon>
        <taxon>Agaricineae</taxon>
        <taxon>Crepidotaceae</taxon>
        <taxon>Crepidotus</taxon>
    </lineage>
</organism>
<dbReference type="AlphaFoldDB" id="A0A9P6EKK5"/>
<comment type="caution">
    <text evidence="3">The sequence shown here is derived from an EMBL/GenBank/DDBJ whole genome shotgun (WGS) entry which is preliminary data.</text>
</comment>
<feature type="transmembrane region" description="Helical" evidence="1">
    <location>
        <begin position="82"/>
        <end position="103"/>
    </location>
</feature>
<evidence type="ECO:0000259" key="2">
    <source>
        <dbReference type="Pfam" id="PF20151"/>
    </source>
</evidence>
<feature type="transmembrane region" description="Helical" evidence="1">
    <location>
        <begin position="201"/>
        <end position="221"/>
    </location>
</feature>
<gene>
    <name evidence="3" type="ORF">CPB83DRAFT_849117</name>
</gene>
<keyword evidence="1" id="KW-0812">Transmembrane</keyword>
<dbReference type="InterPro" id="IPR045340">
    <property type="entry name" value="DUF6533"/>
</dbReference>
<feature type="transmembrane region" description="Helical" evidence="1">
    <location>
        <begin position="52"/>
        <end position="70"/>
    </location>
</feature>
<proteinExistence type="predicted"/>